<dbReference type="AlphaFoldDB" id="A0A556MQ81"/>
<accession>A0A556MQ81</accession>
<dbReference type="EMBL" id="VLPL01000006">
    <property type="protein sequence ID" value="TSJ42066.1"/>
    <property type="molecule type" value="Genomic_DNA"/>
</dbReference>
<protein>
    <submittedName>
        <fullName evidence="1">DUF72 domain-containing protein</fullName>
    </submittedName>
</protein>
<evidence type="ECO:0000313" key="1">
    <source>
        <dbReference type="EMBL" id="TSJ42066.1"/>
    </source>
</evidence>
<proteinExistence type="predicted"/>
<dbReference type="Proteomes" id="UP000316008">
    <property type="component" value="Unassembled WGS sequence"/>
</dbReference>
<dbReference type="RefSeq" id="WP_144333697.1">
    <property type="nucleotide sequence ID" value="NZ_VLPL01000006.1"/>
</dbReference>
<dbReference type="Gene3D" id="3.20.20.410">
    <property type="entry name" value="Protein of unknown function UPF0759"/>
    <property type="match status" value="1"/>
</dbReference>
<evidence type="ECO:0000313" key="2">
    <source>
        <dbReference type="Proteomes" id="UP000316008"/>
    </source>
</evidence>
<dbReference type="InterPro" id="IPR036520">
    <property type="entry name" value="UPF0759_sf"/>
</dbReference>
<comment type="caution">
    <text evidence="1">The sequence shown here is derived from an EMBL/GenBank/DDBJ whole genome shotgun (WGS) entry which is preliminary data.</text>
</comment>
<name>A0A556MQ81_9FLAO</name>
<reference evidence="1 2" key="1">
    <citation type="submission" date="2019-07" db="EMBL/GenBank/DDBJ databases">
        <authorList>
            <person name="Huq M.A."/>
        </authorList>
    </citation>
    <scope>NUCLEOTIDE SEQUENCE [LARGE SCALE GENOMIC DNA]</scope>
    <source>
        <strain evidence="1 2">MAH-3</strain>
    </source>
</reference>
<dbReference type="OrthoDB" id="9780310at2"/>
<dbReference type="PANTHER" id="PTHR30348">
    <property type="entry name" value="UNCHARACTERIZED PROTEIN YECE"/>
    <property type="match status" value="1"/>
</dbReference>
<keyword evidence="2" id="KW-1185">Reference proteome</keyword>
<dbReference type="InterPro" id="IPR002763">
    <property type="entry name" value="DUF72"/>
</dbReference>
<gene>
    <name evidence="1" type="ORF">FO442_13340</name>
</gene>
<organism evidence="1 2">
    <name type="scientific">Fluviicola chungangensis</name>
    <dbReference type="NCBI Taxonomy" id="2597671"/>
    <lineage>
        <taxon>Bacteria</taxon>
        <taxon>Pseudomonadati</taxon>
        <taxon>Bacteroidota</taxon>
        <taxon>Flavobacteriia</taxon>
        <taxon>Flavobacteriales</taxon>
        <taxon>Crocinitomicaceae</taxon>
        <taxon>Fluviicola</taxon>
    </lineage>
</organism>
<dbReference type="SUPFAM" id="SSF117396">
    <property type="entry name" value="TM1631-like"/>
    <property type="match status" value="1"/>
</dbReference>
<dbReference type="Pfam" id="PF01904">
    <property type="entry name" value="DUF72"/>
    <property type="match status" value="1"/>
</dbReference>
<sequence length="241" mass="28488">MKKELYIGCSGYYYPAWKKKFYPEGLQPKGWLEYYAGVFNTVELNGTFYRTPKLTDLKKYYDATPPDFRFSVKMSKQITHILKLKETRSQITEFQSLVRGGLQEKCMHFLFQLPPSFQYSEENLNRVLETIPHLPENVIEFRHVSWWNETVQEKLATADVTFCNVDFPGLDTYFIETNKCFYLRLHGNPVLFKSSYNVADLARFYEAIPGEMTEKCIYFNNTYYESGYENAMQLKKIANRL</sequence>
<dbReference type="PANTHER" id="PTHR30348:SF4">
    <property type="entry name" value="DUF72 DOMAIN-CONTAINING PROTEIN"/>
    <property type="match status" value="1"/>
</dbReference>